<reference evidence="1 2" key="1">
    <citation type="submission" date="2022-07" db="EMBL/GenBank/DDBJ databases">
        <title>Methylomonas rivi sp. nov., Methylomonas rosea sp. nov., Methylomonas aureus sp. nov. and Methylomonas subterranea sp. nov., four novel methanotrophs isolated from a freshwater creek and the deep terrestrial subsurface.</title>
        <authorList>
            <person name="Abin C."/>
            <person name="Sankaranarayanan K."/>
            <person name="Garner C."/>
            <person name="Sindelar R."/>
            <person name="Kotary K."/>
            <person name="Garner R."/>
            <person name="Barclay S."/>
            <person name="Lawson P."/>
            <person name="Krumholz L."/>
        </authorList>
    </citation>
    <scope>NUCLEOTIDE SEQUENCE [LARGE SCALE GENOMIC DNA]</scope>
    <source>
        <strain evidence="1 2">SURF-2</strain>
    </source>
</reference>
<dbReference type="InterPro" id="IPR029044">
    <property type="entry name" value="Nucleotide-diphossugar_trans"/>
</dbReference>
<gene>
    <name evidence="1" type="ORF">NP590_00090</name>
</gene>
<organism evidence="1 2">
    <name type="scientific">Methylomonas subterranea</name>
    <dbReference type="NCBI Taxonomy" id="2952225"/>
    <lineage>
        <taxon>Bacteria</taxon>
        <taxon>Pseudomonadati</taxon>
        <taxon>Pseudomonadota</taxon>
        <taxon>Gammaproteobacteria</taxon>
        <taxon>Methylococcales</taxon>
        <taxon>Methylococcaceae</taxon>
        <taxon>Methylomonas</taxon>
    </lineage>
</organism>
<accession>A0ABT1TAJ6</accession>
<dbReference type="SUPFAM" id="SSF53448">
    <property type="entry name" value="Nucleotide-diphospho-sugar transferases"/>
    <property type="match status" value="1"/>
</dbReference>
<dbReference type="Proteomes" id="UP001524499">
    <property type="component" value="Unassembled WGS sequence"/>
</dbReference>
<dbReference type="Gene3D" id="3.90.550.10">
    <property type="entry name" value="Spore Coat Polysaccharide Biosynthesis Protein SpsA, Chain A"/>
    <property type="match status" value="1"/>
</dbReference>
<protein>
    <recommendedName>
        <fullName evidence="3">Glycosyltransferase 2-like domain-containing protein</fullName>
    </recommendedName>
</protein>
<dbReference type="EMBL" id="JANIBJ010000001">
    <property type="protein sequence ID" value="MCQ8102485.1"/>
    <property type="molecule type" value="Genomic_DNA"/>
</dbReference>
<evidence type="ECO:0000313" key="1">
    <source>
        <dbReference type="EMBL" id="MCQ8102485.1"/>
    </source>
</evidence>
<proteinExistence type="predicted"/>
<keyword evidence="2" id="KW-1185">Reference proteome</keyword>
<evidence type="ECO:0000313" key="2">
    <source>
        <dbReference type="Proteomes" id="UP001524499"/>
    </source>
</evidence>
<name>A0ABT1TAJ6_9GAMM</name>
<evidence type="ECO:0008006" key="3">
    <source>
        <dbReference type="Google" id="ProtNLM"/>
    </source>
</evidence>
<comment type="caution">
    <text evidence="1">The sequence shown here is derived from an EMBL/GenBank/DDBJ whole genome shotgun (WGS) entry which is preliminary data.</text>
</comment>
<sequence>MKNALISLLLPSRGRLQRANAFLQSVLENSEYPEYLEVIAYLDNDDLTSHSLKCPGLAVKRIIGPRATMGAYNTACYEMARGDIIILANDDMLIRTHGWDSIIRQLHDSIPDHIYLAYGNDLFKKGNLCTFPILSRKTCEALKDPYPITYKGAFIDYHLMDIFKRLEELGFKRIRYLPEVIFEHMHYRTGKAPLDDTYRQRRRFADDGDFLSLISARAHAARALYKVLQGGKAPATMSNLAQNSVPHGIVQTVSYITRFILLDKGLPLRWRLSLWIWFAGRQLAAHGLLKPFI</sequence>
<dbReference type="RefSeq" id="WP_256600085.1">
    <property type="nucleotide sequence ID" value="NZ_JANIBJ010000001.1"/>
</dbReference>